<evidence type="ECO:0000313" key="3">
    <source>
        <dbReference type="Proteomes" id="UP000228621"/>
    </source>
</evidence>
<reference evidence="3" key="1">
    <citation type="journal article" date="2019" name="Genome Announc.">
        <title>Draft Genome Sequence of Pseudoalteromonas piscicida Strain 36Y ROTHPW, an Hypersaline Seawater Isolate from the South Coast of Sonora, Mexico.</title>
        <authorList>
            <person name="Sanchez-Diaz R."/>
            <person name="Molina-Garza Z.J."/>
            <person name="Cruz-Suarez L.E."/>
            <person name="Selvin J."/>
            <person name="Kiran G.S."/>
            <person name="Ibarra-Gamez J.C."/>
            <person name="Gomez-Gil B."/>
            <person name="Galaviz-Silva L."/>
        </authorList>
    </citation>
    <scope>NUCLEOTIDE SEQUENCE [LARGE SCALE GENOMIC DNA]</scope>
    <source>
        <strain evidence="3">36Y_RITHPW</strain>
    </source>
</reference>
<evidence type="ECO:0008006" key="4">
    <source>
        <dbReference type="Google" id="ProtNLM"/>
    </source>
</evidence>
<feature type="transmembrane region" description="Helical" evidence="1">
    <location>
        <begin position="67"/>
        <end position="86"/>
    </location>
</feature>
<name>A0A2A5JK35_PSEO7</name>
<organism evidence="2 3">
    <name type="scientific">Pseudoalteromonas piscicida</name>
    <dbReference type="NCBI Taxonomy" id="43662"/>
    <lineage>
        <taxon>Bacteria</taxon>
        <taxon>Pseudomonadati</taxon>
        <taxon>Pseudomonadota</taxon>
        <taxon>Gammaproteobacteria</taxon>
        <taxon>Alteromonadales</taxon>
        <taxon>Pseudoalteromonadaceae</taxon>
        <taxon>Pseudoalteromonas</taxon>
    </lineage>
</organism>
<keyword evidence="1" id="KW-1133">Transmembrane helix</keyword>
<accession>A0A2A5JK35</accession>
<dbReference type="EMBL" id="NKHF01000104">
    <property type="protein sequence ID" value="PCK29773.1"/>
    <property type="molecule type" value="Genomic_DNA"/>
</dbReference>
<dbReference type="Proteomes" id="UP000228621">
    <property type="component" value="Unassembled WGS sequence"/>
</dbReference>
<proteinExistence type="predicted"/>
<dbReference type="OrthoDB" id="6292606at2"/>
<keyword evidence="1" id="KW-0812">Transmembrane</keyword>
<gene>
    <name evidence="2" type="ORF">CEX98_21185</name>
</gene>
<feature type="transmembrane region" description="Helical" evidence="1">
    <location>
        <begin position="41"/>
        <end position="60"/>
    </location>
</feature>
<keyword evidence="1" id="KW-0472">Membrane</keyword>
<evidence type="ECO:0000313" key="2">
    <source>
        <dbReference type="EMBL" id="PCK29773.1"/>
    </source>
</evidence>
<dbReference type="RefSeq" id="WP_099643988.1">
    <property type="nucleotide sequence ID" value="NZ_JAQPZX010000031.1"/>
</dbReference>
<evidence type="ECO:0000256" key="1">
    <source>
        <dbReference type="SAM" id="Phobius"/>
    </source>
</evidence>
<comment type="caution">
    <text evidence="2">The sequence shown here is derived from an EMBL/GenBank/DDBJ whole genome shotgun (WGS) entry which is preliminary data.</text>
</comment>
<dbReference type="AlphaFoldDB" id="A0A2A5JK35"/>
<keyword evidence="3" id="KW-1185">Reference proteome</keyword>
<sequence>MSVALLFLALVFCGISVYCLCKANYCACRHAGECDNPVNQYWLSAIAAALLSLLLNCSALHAENGTLLWILMMASCMTGALLSAKWQNLKRRCKNAFSPVAQSKS</sequence>
<protein>
    <recommendedName>
        <fullName evidence="4">DUF3325 domain-containing protein</fullName>
    </recommendedName>
</protein>